<dbReference type="PANTHER" id="PTHR44051">
    <property type="entry name" value="GLUTATHIONE S-TRANSFERASE-RELATED"/>
    <property type="match status" value="1"/>
</dbReference>
<sequence length="167" mass="19454">MESSAELLYLMDVFDKDNVFGFEDKYEHSEAVQWLFFWQASGQPNQGQNNHFSKSAPQKIPYAITRFRNETLRIYKVLEMRLSGHYTGVPRDFLAGKEKGKYSFADIGTWPWVRAWRYAGFAEGEMEEFPCLLGWIDRIAVREAVKRGISDFYDSEENPGLRVSMNV</sequence>
<reference evidence="2" key="1">
    <citation type="submission" date="2022-11" db="EMBL/GenBank/DDBJ databases">
        <title>Genome Resource of Sclerotinia nivalis Strain SnTB1, a Plant Pathogen Isolated from American Ginseng.</title>
        <authorList>
            <person name="Fan S."/>
        </authorList>
    </citation>
    <scope>NUCLEOTIDE SEQUENCE</scope>
    <source>
        <strain evidence="2">SnTB1</strain>
    </source>
</reference>
<protein>
    <recommendedName>
        <fullName evidence="1">GST C-terminal domain-containing protein</fullName>
    </recommendedName>
</protein>
<dbReference type="Gene3D" id="1.20.1050.10">
    <property type="match status" value="1"/>
</dbReference>
<dbReference type="InterPro" id="IPR036282">
    <property type="entry name" value="Glutathione-S-Trfase_C_sf"/>
</dbReference>
<proteinExistence type="predicted"/>
<feature type="domain" description="GST C-terminal" evidence="1">
    <location>
        <begin position="24"/>
        <end position="161"/>
    </location>
</feature>
<keyword evidence="3" id="KW-1185">Reference proteome</keyword>
<dbReference type="Pfam" id="PF13410">
    <property type="entry name" value="GST_C_2"/>
    <property type="match status" value="1"/>
</dbReference>
<dbReference type="InterPro" id="IPR010987">
    <property type="entry name" value="Glutathione-S-Trfase_C-like"/>
</dbReference>
<organism evidence="2 3">
    <name type="scientific">Sclerotinia nivalis</name>
    <dbReference type="NCBI Taxonomy" id="352851"/>
    <lineage>
        <taxon>Eukaryota</taxon>
        <taxon>Fungi</taxon>
        <taxon>Dikarya</taxon>
        <taxon>Ascomycota</taxon>
        <taxon>Pezizomycotina</taxon>
        <taxon>Leotiomycetes</taxon>
        <taxon>Helotiales</taxon>
        <taxon>Sclerotiniaceae</taxon>
        <taxon>Sclerotinia</taxon>
    </lineage>
</organism>
<accession>A0A9X0ANG7</accession>
<dbReference type="PANTHER" id="PTHR44051:SF8">
    <property type="entry name" value="GLUTATHIONE S-TRANSFERASE GSTA"/>
    <property type="match status" value="1"/>
</dbReference>
<dbReference type="PROSITE" id="PS50405">
    <property type="entry name" value="GST_CTER"/>
    <property type="match status" value="1"/>
</dbReference>
<gene>
    <name evidence="2" type="ORF">OCU04_006576</name>
</gene>
<evidence type="ECO:0000259" key="1">
    <source>
        <dbReference type="PROSITE" id="PS50405"/>
    </source>
</evidence>
<comment type="caution">
    <text evidence="2">The sequence shown here is derived from an EMBL/GenBank/DDBJ whole genome shotgun (WGS) entry which is preliminary data.</text>
</comment>
<evidence type="ECO:0000313" key="3">
    <source>
        <dbReference type="Proteomes" id="UP001152300"/>
    </source>
</evidence>
<dbReference type="Proteomes" id="UP001152300">
    <property type="component" value="Unassembled WGS sequence"/>
</dbReference>
<dbReference type="EMBL" id="JAPEIS010000007">
    <property type="protein sequence ID" value="KAJ8064228.1"/>
    <property type="molecule type" value="Genomic_DNA"/>
</dbReference>
<name>A0A9X0ANG7_9HELO</name>
<dbReference type="OrthoDB" id="422574at2759"/>
<evidence type="ECO:0000313" key="2">
    <source>
        <dbReference type="EMBL" id="KAJ8064228.1"/>
    </source>
</evidence>
<dbReference type="SUPFAM" id="SSF47616">
    <property type="entry name" value="GST C-terminal domain-like"/>
    <property type="match status" value="1"/>
</dbReference>
<dbReference type="AlphaFoldDB" id="A0A9X0ANG7"/>